<organism evidence="1">
    <name type="scientific">Anguilla anguilla</name>
    <name type="common">European freshwater eel</name>
    <name type="synonym">Muraena anguilla</name>
    <dbReference type="NCBI Taxonomy" id="7936"/>
    <lineage>
        <taxon>Eukaryota</taxon>
        <taxon>Metazoa</taxon>
        <taxon>Chordata</taxon>
        <taxon>Craniata</taxon>
        <taxon>Vertebrata</taxon>
        <taxon>Euteleostomi</taxon>
        <taxon>Actinopterygii</taxon>
        <taxon>Neopterygii</taxon>
        <taxon>Teleostei</taxon>
        <taxon>Anguilliformes</taxon>
        <taxon>Anguillidae</taxon>
        <taxon>Anguilla</taxon>
    </lineage>
</organism>
<dbReference type="EMBL" id="GBXM01003686">
    <property type="protein sequence ID" value="JAI04892.1"/>
    <property type="molecule type" value="Transcribed_RNA"/>
</dbReference>
<reference evidence="1" key="1">
    <citation type="submission" date="2014-11" db="EMBL/GenBank/DDBJ databases">
        <authorList>
            <person name="Amaro Gonzalez C."/>
        </authorList>
    </citation>
    <scope>NUCLEOTIDE SEQUENCE</scope>
</reference>
<protein>
    <submittedName>
        <fullName evidence="1">Uncharacterized protein</fullName>
    </submittedName>
</protein>
<evidence type="ECO:0000313" key="1">
    <source>
        <dbReference type="EMBL" id="JAI04892.1"/>
    </source>
</evidence>
<accession>A0A0E9XR51</accession>
<reference evidence="1" key="2">
    <citation type="journal article" date="2015" name="Fish Shellfish Immunol.">
        <title>Early steps in the European eel (Anguilla anguilla)-Vibrio vulnificus interaction in the gills: Role of the RtxA13 toxin.</title>
        <authorList>
            <person name="Callol A."/>
            <person name="Pajuelo D."/>
            <person name="Ebbesson L."/>
            <person name="Teles M."/>
            <person name="MacKenzie S."/>
            <person name="Amaro C."/>
        </authorList>
    </citation>
    <scope>NUCLEOTIDE SEQUENCE</scope>
</reference>
<dbReference type="AlphaFoldDB" id="A0A0E9XR51"/>
<proteinExistence type="predicted"/>
<name>A0A0E9XR51_ANGAN</name>
<sequence>MSYHSHPLDNRAPLSLANLLHFNVSF</sequence>